<gene>
    <name evidence="1" type="ORF">PN838_03070</name>
</gene>
<reference evidence="1 2" key="1">
    <citation type="submission" date="2023-01" db="EMBL/GenBank/DDBJ databases">
        <title>Psychrosphaera sp. nov., isolated from marine algae.</title>
        <authorList>
            <person name="Bayburt H."/>
            <person name="Choi B.J."/>
            <person name="Kim J.M."/>
            <person name="Choi D.G."/>
            <person name="Jeon C.O."/>
        </authorList>
    </citation>
    <scope>NUCLEOTIDE SEQUENCE [LARGE SCALE GENOMIC DNA]</scope>
    <source>
        <strain evidence="1 2">G1-22</strain>
    </source>
</reference>
<proteinExistence type="predicted"/>
<comment type="caution">
    <text evidence="1">The sequence shown here is derived from an EMBL/GenBank/DDBJ whole genome shotgun (WGS) entry which is preliminary data.</text>
</comment>
<dbReference type="EMBL" id="JAQOMS010000002">
    <property type="protein sequence ID" value="MDC2887990.1"/>
    <property type="molecule type" value="Genomic_DNA"/>
</dbReference>
<protein>
    <submittedName>
        <fullName evidence="1">Uncharacterized protein</fullName>
    </submittedName>
</protein>
<name>A0ABT5FBQ7_9GAMM</name>
<keyword evidence="2" id="KW-1185">Reference proteome</keyword>
<accession>A0ABT5FBQ7</accession>
<dbReference type="Proteomes" id="UP001528411">
    <property type="component" value="Unassembled WGS sequence"/>
</dbReference>
<evidence type="ECO:0000313" key="2">
    <source>
        <dbReference type="Proteomes" id="UP001528411"/>
    </source>
</evidence>
<sequence>MGVKDLHGLIWEWTEDFNSALVSGESRSDSNINQKLFCAAGAQGRLTQVIMPHLCDLALGQVYRPNSPYQT</sequence>
<dbReference type="RefSeq" id="WP_272179734.1">
    <property type="nucleotide sequence ID" value="NZ_JAQOMS010000002.1"/>
</dbReference>
<organism evidence="1 2">
    <name type="scientific">Psychrosphaera algicola</name>
    <dbReference type="NCBI Taxonomy" id="3023714"/>
    <lineage>
        <taxon>Bacteria</taxon>
        <taxon>Pseudomonadati</taxon>
        <taxon>Pseudomonadota</taxon>
        <taxon>Gammaproteobacteria</taxon>
        <taxon>Alteromonadales</taxon>
        <taxon>Pseudoalteromonadaceae</taxon>
        <taxon>Psychrosphaera</taxon>
    </lineage>
</organism>
<evidence type="ECO:0000313" key="1">
    <source>
        <dbReference type="EMBL" id="MDC2887990.1"/>
    </source>
</evidence>